<dbReference type="Gene3D" id="1.10.12.10">
    <property type="entry name" value="Lyase 2-enoyl-coa Hydratase, Chain A, domain 2"/>
    <property type="match status" value="1"/>
</dbReference>
<dbReference type="STRING" id="391595.RLO149_c029670"/>
<comment type="similarity">
    <text evidence="2 6">Belongs to the enoyl-CoA hydratase/isomerase family.</text>
</comment>
<dbReference type="InterPro" id="IPR018376">
    <property type="entry name" value="Enoyl-CoA_hyd/isom_CS"/>
</dbReference>
<dbReference type="InterPro" id="IPR001753">
    <property type="entry name" value="Enoyl-CoA_hydra/iso"/>
</dbReference>
<keyword evidence="5" id="KW-0413">Isomerase</keyword>
<evidence type="ECO:0000256" key="2">
    <source>
        <dbReference type="ARBA" id="ARBA00005254"/>
    </source>
</evidence>
<dbReference type="CDD" id="cd06558">
    <property type="entry name" value="crotonase-like"/>
    <property type="match status" value="1"/>
</dbReference>
<reference evidence="7 8" key="1">
    <citation type="journal article" date="2011" name="BMC Genomics">
        <title>Comparative genome analysis and genome-guided physiological analysis of Roseobacter litoralis.</title>
        <authorList>
            <person name="Kalhoefer D."/>
            <person name="Thole S."/>
            <person name="Voget S."/>
            <person name="Lehmann R."/>
            <person name="Liesegang H."/>
            <person name="Wollher A."/>
            <person name="Daniel R."/>
            <person name="Simon M."/>
            <person name="Brinkhoff T."/>
        </authorList>
    </citation>
    <scope>NUCLEOTIDE SEQUENCE [LARGE SCALE GENOMIC DNA]</scope>
    <source>
        <strain evidence="8">ATCC 49566 / DSM 6996 / JCM 21268 / NBRC 15278 / OCh 149</strain>
    </source>
</reference>
<keyword evidence="4" id="KW-0443">Lipid metabolism</keyword>
<dbReference type="NCBIfam" id="NF005699">
    <property type="entry name" value="PRK07509.1"/>
    <property type="match status" value="1"/>
</dbReference>
<dbReference type="PANTHER" id="PTHR43149">
    <property type="entry name" value="ENOYL-COA HYDRATASE"/>
    <property type="match status" value="1"/>
</dbReference>
<dbReference type="Pfam" id="PF00378">
    <property type="entry name" value="ECH_1"/>
    <property type="match status" value="1"/>
</dbReference>
<dbReference type="PROSITE" id="PS00166">
    <property type="entry name" value="ENOYL_COA_HYDRATASE"/>
    <property type="match status" value="1"/>
</dbReference>
<dbReference type="SUPFAM" id="SSF52096">
    <property type="entry name" value="ClpP/crotonase"/>
    <property type="match status" value="1"/>
</dbReference>
<gene>
    <name evidence="7" type="ordered locus">RLO149_c029670</name>
</gene>
<dbReference type="KEGG" id="rli:RLO149_c029670"/>
<name>F7ZHX3_ROSLO</name>
<protein>
    <submittedName>
        <fullName evidence="7">Enoyl-CoA hydratase/isomerase</fullName>
    </submittedName>
</protein>
<evidence type="ECO:0000256" key="4">
    <source>
        <dbReference type="ARBA" id="ARBA00023098"/>
    </source>
</evidence>
<dbReference type="Gene3D" id="3.90.226.10">
    <property type="entry name" value="2-enoyl-CoA Hydratase, Chain A, domain 1"/>
    <property type="match status" value="1"/>
</dbReference>
<evidence type="ECO:0000313" key="8">
    <source>
        <dbReference type="Proteomes" id="UP000001353"/>
    </source>
</evidence>
<comment type="pathway">
    <text evidence="1">Lipid metabolism; fatty acid beta-oxidation.</text>
</comment>
<evidence type="ECO:0000256" key="6">
    <source>
        <dbReference type="RuleBase" id="RU003707"/>
    </source>
</evidence>
<dbReference type="HOGENOM" id="CLU_009834_7_0_5"/>
<accession>F7ZHX3</accession>
<dbReference type="eggNOG" id="COG1024">
    <property type="taxonomic scope" value="Bacteria"/>
</dbReference>
<dbReference type="Proteomes" id="UP000001353">
    <property type="component" value="Chromosome"/>
</dbReference>
<proteinExistence type="inferred from homology"/>
<dbReference type="GO" id="GO:0016853">
    <property type="term" value="F:isomerase activity"/>
    <property type="evidence" value="ECO:0007669"/>
    <property type="project" value="UniProtKB-KW"/>
</dbReference>
<evidence type="ECO:0000313" key="7">
    <source>
        <dbReference type="EMBL" id="AEI94923.1"/>
    </source>
</evidence>
<keyword evidence="8" id="KW-1185">Reference proteome</keyword>
<dbReference type="RefSeq" id="WP_013962835.1">
    <property type="nucleotide sequence ID" value="NC_015730.1"/>
</dbReference>
<dbReference type="InterPro" id="IPR045002">
    <property type="entry name" value="Ech1-like"/>
</dbReference>
<evidence type="ECO:0000256" key="3">
    <source>
        <dbReference type="ARBA" id="ARBA00022832"/>
    </source>
</evidence>
<organism evidence="7 8">
    <name type="scientific">Roseobacter litoralis (strain ATCC 49566 / DSM 6996 / JCM 21268 / NBRC 15278 / OCh 149)</name>
    <dbReference type="NCBI Taxonomy" id="391595"/>
    <lineage>
        <taxon>Bacteria</taxon>
        <taxon>Pseudomonadati</taxon>
        <taxon>Pseudomonadota</taxon>
        <taxon>Alphaproteobacteria</taxon>
        <taxon>Rhodobacterales</taxon>
        <taxon>Roseobacteraceae</taxon>
        <taxon>Roseobacter</taxon>
    </lineage>
</organism>
<dbReference type="AlphaFoldDB" id="F7ZHX3"/>
<dbReference type="OrthoDB" id="9781757at2"/>
<dbReference type="PANTHER" id="PTHR43149:SF1">
    <property type="entry name" value="DELTA(3,5)-DELTA(2,4)-DIENOYL-COA ISOMERASE, MITOCHONDRIAL"/>
    <property type="match status" value="1"/>
</dbReference>
<evidence type="ECO:0000256" key="5">
    <source>
        <dbReference type="ARBA" id="ARBA00023235"/>
    </source>
</evidence>
<dbReference type="UniPathway" id="UPA00659"/>
<sequence length="262" mass="28100">MSRVRVTHQDHIAHIILTRAEKKNAMDDEMIDAIIAAGEAVSASSARAVILSGEGSCFCAGIDISGLSKMVGQDIEALIMPRTHGTGTTNRWQEVSMVWHRLDIPVIAALHGVVFGAGLQLALGADIRFAAPETQFAVMEMKWGLIPDMGGMVLLPRLVRDDVMKRLIYTAAPVSAQQAATWGLVTEVVADPLEAAQRLASEIAGKGPNAIRAAKNLCAFAHTAAPADVLKEESRVQVDLLGKPEQMEVIAAQFAKRAPMFK</sequence>
<dbReference type="EMBL" id="CP002623">
    <property type="protein sequence ID" value="AEI94923.1"/>
    <property type="molecule type" value="Genomic_DNA"/>
</dbReference>
<dbReference type="GO" id="GO:0006635">
    <property type="term" value="P:fatty acid beta-oxidation"/>
    <property type="evidence" value="ECO:0007669"/>
    <property type="project" value="UniProtKB-UniPathway"/>
</dbReference>
<evidence type="ECO:0000256" key="1">
    <source>
        <dbReference type="ARBA" id="ARBA00005005"/>
    </source>
</evidence>
<dbReference type="InterPro" id="IPR014748">
    <property type="entry name" value="Enoyl-CoA_hydra_C"/>
</dbReference>
<keyword evidence="3" id="KW-0276">Fatty acid metabolism</keyword>
<dbReference type="InterPro" id="IPR029045">
    <property type="entry name" value="ClpP/crotonase-like_dom_sf"/>
</dbReference>